<evidence type="ECO:0000256" key="5">
    <source>
        <dbReference type="SAM" id="Phobius"/>
    </source>
</evidence>
<feature type="transmembrane region" description="Helical" evidence="5">
    <location>
        <begin position="191"/>
        <end position="206"/>
    </location>
</feature>
<evidence type="ECO:0000256" key="4">
    <source>
        <dbReference type="ARBA" id="ARBA00023136"/>
    </source>
</evidence>
<name>C0CNJ8_BLAHS</name>
<reference evidence="7 8" key="1">
    <citation type="submission" date="2009-01" db="EMBL/GenBank/DDBJ databases">
        <authorList>
            <person name="Fulton L."/>
            <person name="Clifton S."/>
            <person name="Fulton B."/>
            <person name="Xu J."/>
            <person name="Minx P."/>
            <person name="Pepin K.H."/>
            <person name="Johnson M."/>
            <person name="Bhonagiri V."/>
            <person name="Nash W.E."/>
            <person name="Mardis E.R."/>
            <person name="Wilson R.K."/>
        </authorList>
    </citation>
    <scope>NUCLEOTIDE SEQUENCE [LARGE SCALE GENOMIC DNA]</scope>
    <source>
        <strain evidence="8">DSM 10507 / JCM 14656 / S5a33</strain>
    </source>
</reference>
<keyword evidence="4 5" id="KW-0472">Membrane</keyword>
<evidence type="ECO:0000256" key="3">
    <source>
        <dbReference type="ARBA" id="ARBA00022989"/>
    </source>
</evidence>
<evidence type="ECO:0000313" key="7">
    <source>
        <dbReference type="EMBL" id="EEG48674.1"/>
    </source>
</evidence>
<dbReference type="eggNOG" id="COG1971">
    <property type="taxonomic scope" value="Bacteria"/>
</dbReference>
<dbReference type="EMBL" id="ACBZ01000129">
    <property type="protein sequence ID" value="EEG48674.1"/>
    <property type="molecule type" value="Genomic_DNA"/>
</dbReference>
<evidence type="ECO:0000256" key="6">
    <source>
        <dbReference type="SAM" id="SignalP"/>
    </source>
</evidence>
<reference evidence="7 8" key="2">
    <citation type="submission" date="2009-02" db="EMBL/GenBank/DDBJ databases">
        <title>Draft genome sequence of Blautia hydrogenotrophica DSM 10507 (Ruminococcus hydrogenotrophicus DSM 10507).</title>
        <authorList>
            <person name="Sudarsanam P."/>
            <person name="Ley R."/>
            <person name="Guruge J."/>
            <person name="Turnbaugh P.J."/>
            <person name="Mahowald M."/>
            <person name="Liep D."/>
            <person name="Gordon J."/>
        </authorList>
    </citation>
    <scope>NUCLEOTIDE SEQUENCE [LARGE SCALE GENOMIC DNA]</scope>
    <source>
        <strain evidence="8">DSM 10507 / JCM 14656 / S5a33</strain>
    </source>
</reference>
<keyword evidence="2 5" id="KW-0812">Transmembrane</keyword>
<comment type="caution">
    <text evidence="7">The sequence shown here is derived from an EMBL/GenBank/DDBJ whole genome shotgun (WGS) entry which is preliminary data.</text>
</comment>
<dbReference type="PATRIC" id="fig|476272.21.peg.1871"/>
<dbReference type="GeneID" id="86821151"/>
<dbReference type="HOGENOM" id="CLU_094526_1_0_9"/>
<dbReference type="InterPro" id="IPR003810">
    <property type="entry name" value="Mntp/YtaF"/>
</dbReference>
<keyword evidence="6" id="KW-0732">Signal</keyword>
<sequence>MILNIFLLVSALCLDTFVASAAYGTNQIRLSWNKIAVINGICSLCLGLSLLFGSILDSWIPETFTKEICFFSLLTLGCLKLLDSSIRQYIRRHKSLHKNIHFTFSHLRFIIHIYGDPMEADKDQDQSLAWKEVIFFSLAMSIDSLIAGTMAAFLKISIPLTITMSFLMGEIFTYLGLTLGRKISRRCPRDLSWIGGLLFIILAVLKR</sequence>
<dbReference type="RefSeq" id="WP_005949783.1">
    <property type="nucleotide sequence ID" value="NZ_CP136423.1"/>
</dbReference>
<dbReference type="Pfam" id="PF02659">
    <property type="entry name" value="Mntp"/>
    <property type="match status" value="1"/>
</dbReference>
<keyword evidence="1" id="KW-1003">Cell membrane</keyword>
<organism evidence="7 8">
    <name type="scientific">Blautia hydrogenotrophica (strain DSM 10507 / JCM 14656 / S5a33)</name>
    <name type="common">Ruminococcus hydrogenotrophicus</name>
    <dbReference type="NCBI Taxonomy" id="476272"/>
    <lineage>
        <taxon>Bacteria</taxon>
        <taxon>Bacillati</taxon>
        <taxon>Bacillota</taxon>
        <taxon>Clostridia</taxon>
        <taxon>Lachnospirales</taxon>
        <taxon>Lachnospiraceae</taxon>
        <taxon>Blautia</taxon>
    </lineage>
</organism>
<keyword evidence="3 5" id="KW-1133">Transmembrane helix</keyword>
<dbReference type="AlphaFoldDB" id="C0CNJ8"/>
<feature type="transmembrane region" description="Helical" evidence="5">
    <location>
        <begin position="37"/>
        <end position="56"/>
    </location>
</feature>
<feature type="chain" id="PRO_5002895298" description="Sporulation protein YtaF" evidence="6">
    <location>
        <begin position="22"/>
        <end position="207"/>
    </location>
</feature>
<feature type="transmembrane region" description="Helical" evidence="5">
    <location>
        <begin position="133"/>
        <end position="154"/>
    </location>
</feature>
<dbReference type="Proteomes" id="UP000003100">
    <property type="component" value="Unassembled WGS sequence"/>
</dbReference>
<feature type="signal peptide" evidence="6">
    <location>
        <begin position="1"/>
        <end position="21"/>
    </location>
</feature>
<evidence type="ECO:0000256" key="2">
    <source>
        <dbReference type="ARBA" id="ARBA00022692"/>
    </source>
</evidence>
<evidence type="ECO:0008006" key="9">
    <source>
        <dbReference type="Google" id="ProtNLM"/>
    </source>
</evidence>
<keyword evidence="8" id="KW-1185">Reference proteome</keyword>
<evidence type="ECO:0000313" key="8">
    <source>
        <dbReference type="Proteomes" id="UP000003100"/>
    </source>
</evidence>
<proteinExistence type="predicted"/>
<accession>C0CNJ8</accession>
<dbReference type="PANTHER" id="PTHR35529">
    <property type="entry name" value="MANGANESE EFFLUX PUMP MNTP-RELATED"/>
    <property type="match status" value="1"/>
</dbReference>
<protein>
    <recommendedName>
        <fullName evidence="9">Sporulation protein YtaF</fullName>
    </recommendedName>
</protein>
<feature type="transmembrane region" description="Helical" evidence="5">
    <location>
        <begin position="160"/>
        <end position="179"/>
    </location>
</feature>
<gene>
    <name evidence="7" type="ORF">RUMHYD_02441</name>
</gene>
<dbReference type="PANTHER" id="PTHR35529:SF2">
    <property type="entry name" value="SPORULATION PROTEIN YTAF-RELATED"/>
    <property type="match status" value="1"/>
</dbReference>
<evidence type="ECO:0000256" key="1">
    <source>
        <dbReference type="ARBA" id="ARBA00022475"/>
    </source>
</evidence>